<evidence type="ECO:0000256" key="3">
    <source>
        <dbReference type="ARBA" id="ARBA00022692"/>
    </source>
</evidence>
<evidence type="ECO:0000256" key="7">
    <source>
        <dbReference type="SAM" id="Phobius"/>
    </source>
</evidence>
<feature type="transmembrane region" description="Helical" evidence="7">
    <location>
        <begin position="342"/>
        <end position="363"/>
    </location>
</feature>
<feature type="transmembrane region" description="Helical" evidence="7">
    <location>
        <begin position="106"/>
        <end position="124"/>
    </location>
</feature>
<proteinExistence type="predicted"/>
<dbReference type="GO" id="GO:0022857">
    <property type="term" value="F:transmembrane transporter activity"/>
    <property type="evidence" value="ECO:0007669"/>
    <property type="project" value="InterPro"/>
</dbReference>
<dbReference type="AlphaFoldDB" id="A0A438MW87"/>
<dbReference type="InterPro" id="IPR011701">
    <property type="entry name" value="MFS"/>
</dbReference>
<evidence type="ECO:0000256" key="2">
    <source>
        <dbReference type="ARBA" id="ARBA00022448"/>
    </source>
</evidence>
<comment type="caution">
    <text evidence="8">The sequence shown here is derived from an EMBL/GenBank/DDBJ whole genome shotgun (WGS) entry which is preliminary data.</text>
</comment>
<dbReference type="PANTHER" id="PTHR43791:SF35">
    <property type="entry name" value="MAJOR FACILITATOR SUPERFAMILY (MFS) PROFILE DOMAIN-CONTAINING PROTEIN"/>
    <property type="match status" value="1"/>
</dbReference>
<keyword evidence="2" id="KW-0813">Transport</keyword>
<protein>
    <recommendedName>
        <fullName evidence="10">Major facilitator superfamily (MFS) profile domain-containing protein</fullName>
    </recommendedName>
</protein>
<feature type="compositionally biased region" description="Basic and acidic residues" evidence="6">
    <location>
        <begin position="12"/>
        <end position="24"/>
    </location>
</feature>
<feature type="transmembrane region" description="Helical" evidence="7">
    <location>
        <begin position="375"/>
        <end position="395"/>
    </location>
</feature>
<dbReference type="GO" id="GO:0016020">
    <property type="term" value="C:membrane"/>
    <property type="evidence" value="ECO:0007669"/>
    <property type="project" value="UniProtKB-SubCell"/>
</dbReference>
<keyword evidence="4 7" id="KW-1133">Transmembrane helix</keyword>
<evidence type="ECO:0000256" key="4">
    <source>
        <dbReference type="ARBA" id="ARBA00022989"/>
    </source>
</evidence>
<evidence type="ECO:0008006" key="10">
    <source>
        <dbReference type="Google" id="ProtNLM"/>
    </source>
</evidence>
<reference evidence="8 9" key="1">
    <citation type="submission" date="2017-03" db="EMBL/GenBank/DDBJ databases">
        <title>Genomes of endolithic fungi from Antarctica.</title>
        <authorList>
            <person name="Coleine C."/>
            <person name="Masonjones S."/>
            <person name="Stajich J.E."/>
        </authorList>
    </citation>
    <scope>NUCLEOTIDE SEQUENCE [LARGE SCALE GENOMIC DNA]</scope>
    <source>
        <strain evidence="8 9">CCFEE 6314</strain>
    </source>
</reference>
<dbReference type="Pfam" id="PF07690">
    <property type="entry name" value="MFS_1"/>
    <property type="match status" value="1"/>
</dbReference>
<evidence type="ECO:0000256" key="6">
    <source>
        <dbReference type="SAM" id="MobiDB-lite"/>
    </source>
</evidence>
<evidence type="ECO:0000313" key="9">
    <source>
        <dbReference type="Proteomes" id="UP000288859"/>
    </source>
</evidence>
<feature type="transmembrane region" description="Helical" evidence="7">
    <location>
        <begin position="281"/>
        <end position="301"/>
    </location>
</feature>
<dbReference type="InterPro" id="IPR036259">
    <property type="entry name" value="MFS_trans_sf"/>
</dbReference>
<gene>
    <name evidence="8" type="ORF">B0A52_08577</name>
</gene>
<dbReference type="Proteomes" id="UP000288859">
    <property type="component" value="Unassembled WGS sequence"/>
</dbReference>
<feature type="transmembrane region" description="Helical" evidence="7">
    <location>
        <begin position="216"/>
        <end position="241"/>
    </location>
</feature>
<dbReference type="SUPFAM" id="SSF103473">
    <property type="entry name" value="MFS general substrate transporter"/>
    <property type="match status" value="1"/>
</dbReference>
<name>A0A438MW87_EXOME</name>
<feature type="transmembrane region" description="Helical" evidence="7">
    <location>
        <begin position="307"/>
        <end position="330"/>
    </location>
</feature>
<evidence type="ECO:0000256" key="1">
    <source>
        <dbReference type="ARBA" id="ARBA00004141"/>
    </source>
</evidence>
<comment type="subcellular location">
    <subcellularLocation>
        <location evidence="1">Membrane</location>
        <topology evidence="1">Multi-pass membrane protein</topology>
    </subcellularLocation>
</comment>
<dbReference type="OrthoDB" id="6730379at2759"/>
<feature type="transmembrane region" description="Helical" evidence="7">
    <location>
        <begin position="253"/>
        <end position="274"/>
    </location>
</feature>
<dbReference type="PANTHER" id="PTHR43791">
    <property type="entry name" value="PERMEASE-RELATED"/>
    <property type="match status" value="1"/>
</dbReference>
<keyword evidence="3 7" id="KW-0812">Transmembrane</keyword>
<sequence length="432" mass="48131">MADPSKAQEPIASHRESEHVDDTDTAKIEAAVDTVHNDEAMKVLASYSGPQDWTEEEEKVVRRKIDKRLLWILCVTYGLQYYDKSMLSQAAIFGLRTDLDLTGDRYSMSASIFYLGFIGGSYPAMWLMQHYAIEKVATAIVAVWGLCLALTAACHNFQALYAQRFFLGFFEAGVSPMFMMIVGQFYRKNEQAFRIGIWYCCTGGPPSAEQLGYIKFWLAFSISFLILIANGPASSFVPIIISQFGYDVFRSLLLTTPMGAVAGTMQLAVSYAAYKYSNIRSWLVIATEMTTIVAALLLWLLPRDGSLGALLFACYILCGFGAAYPILMGLTLANTAGYTKRTVNSAGIFIGYCAGNFLGPLLFKPQDAPRYASGFLTVVITGIVGVLLMVVYRYVCVWDNHRRDKSGVLEAYEHAYEDDLTDRKNPQFRYVL</sequence>
<feature type="transmembrane region" description="Helical" evidence="7">
    <location>
        <begin position="136"/>
        <end position="159"/>
    </location>
</feature>
<accession>A0A438MW87</accession>
<feature type="transmembrane region" description="Helical" evidence="7">
    <location>
        <begin position="69"/>
        <end position="94"/>
    </location>
</feature>
<evidence type="ECO:0000313" key="8">
    <source>
        <dbReference type="EMBL" id="RVX67143.1"/>
    </source>
</evidence>
<organism evidence="8 9">
    <name type="scientific">Exophiala mesophila</name>
    <name type="common">Black yeast-like fungus</name>
    <dbReference type="NCBI Taxonomy" id="212818"/>
    <lineage>
        <taxon>Eukaryota</taxon>
        <taxon>Fungi</taxon>
        <taxon>Dikarya</taxon>
        <taxon>Ascomycota</taxon>
        <taxon>Pezizomycotina</taxon>
        <taxon>Eurotiomycetes</taxon>
        <taxon>Chaetothyriomycetidae</taxon>
        <taxon>Chaetothyriales</taxon>
        <taxon>Herpotrichiellaceae</taxon>
        <taxon>Exophiala</taxon>
    </lineage>
</organism>
<evidence type="ECO:0000256" key="5">
    <source>
        <dbReference type="ARBA" id="ARBA00023136"/>
    </source>
</evidence>
<dbReference type="EMBL" id="NAJM01000051">
    <property type="protein sequence ID" value="RVX67143.1"/>
    <property type="molecule type" value="Genomic_DNA"/>
</dbReference>
<feature type="transmembrane region" description="Helical" evidence="7">
    <location>
        <begin position="165"/>
        <end position="186"/>
    </location>
</feature>
<dbReference type="VEuPathDB" id="FungiDB:PV10_03823"/>
<keyword evidence="5 7" id="KW-0472">Membrane</keyword>
<dbReference type="Gene3D" id="1.20.1250.20">
    <property type="entry name" value="MFS general substrate transporter like domains"/>
    <property type="match status" value="2"/>
</dbReference>
<feature type="region of interest" description="Disordered" evidence="6">
    <location>
        <begin position="1"/>
        <end position="24"/>
    </location>
</feature>